<dbReference type="InterPro" id="IPR013740">
    <property type="entry name" value="Redoxin"/>
</dbReference>
<keyword evidence="4" id="KW-0676">Redox-active center</keyword>
<dbReference type="InterPro" id="IPR036249">
    <property type="entry name" value="Thioredoxin-like_sf"/>
</dbReference>
<evidence type="ECO:0000256" key="2">
    <source>
        <dbReference type="ARBA" id="ARBA00022748"/>
    </source>
</evidence>
<name>A0ABV8NSU5_9SPHI</name>
<keyword evidence="8" id="KW-1185">Reference proteome</keyword>
<feature type="signal peptide" evidence="5">
    <location>
        <begin position="1"/>
        <end position="18"/>
    </location>
</feature>
<evidence type="ECO:0000256" key="1">
    <source>
        <dbReference type="ARBA" id="ARBA00004196"/>
    </source>
</evidence>
<keyword evidence="3" id="KW-1015">Disulfide bond</keyword>
<organism evidence="7 8">
    <name type="scientific">Pedobacter jamesrossensis</name>
    <dbReference type="NCBI Taxonomy" id="1908238"/>
    <lineage>
        <taxon>Bacteria</taxon>
        <taxon>Pseudomonadati</taxon>
        <taxon>Bacteroidota</taxon>
        <taxon>Sphingobacteriia</taxon>
        <taxon>Sphingobacteriales</taxon>
        <taxon>Sphingobacteriaceae</taxon>
        <taxon>Pedobacter</taxon>
    </lineage>
</organism>
<protein>
    <submittedName>
        <fullName evidence="7">TlpA family protein disulfide reductase</fullName>
    </submittedName>
</protein>
<dbReference type="PANTHER" id="PTHR42852:SF6">
    <property type="entry name" value="THIOL:DISULFIDE INTERCHANGE PROTEIN DSBE"/>
    <property type="match status" value="1"/>
</dbReference>
<dbReference type="Pfam" id="PF08534">
    <property type="entry name" value="Redoxin"/>
    <property type="match status" value="1"/>
</dbReference>
<proteinExistence type="predicted"/>
<dbReference type="CDD" id="cd02966">
    <property type="entry name" value="TlpA_like_family"/>
    <property type="match status" value="1"/>
</dbReference>
<reference evidence="8" key="1">
    <citation type="journal article" date="2019" name="Int. J. Syst. Evol. Microbiol.">
        <title>The Global Catalogue of Microorganisms (GCM) 10K type strain sequencing project: providing services to taxonomists for standard genome sequencing and annotation.</title>
        <authorList>
            <consortium name="The Broad Institute Genomics Platform"/>
            <consortium name="The Broad Institute Genome Sequencing Center for Infectious Disease"/>
            <person name="Wu L."/>
            <person name="Ma J."/>
        </authorList>
    </citation>
    <scope>NUCLEOTIDE SEQUENCE [LARGE SCALE GENOMIC DNA]</scope>
    <source>
        <strain evidence="8">CCM 8689</strain>
    </source>
</reference>
<evidence type="ECO:0000256" key="3">
    <source>
        <dbReference type="ARBA" id="ARBA00023157"/>
    </source>
</evidence>
<feature type="domain" description="Thioredoxin" evidence="6">
    <location>
        <begin position="34"/>
        <end position="181"/>
    </location>
</feature>
<dbReference type="Proteomes" id="UP001595792">
    <property type="component" value="Unassembled WGS sequence"/>
</dbReference>
<evidence type="ECO:0000256" key="5">
    <source>
        <dbReference type="SAM" id="SignalP"/>
    </source>
</evidence>
<dbReference type="InterPro" id="IPR013766">
    <property type="entry name" value="Thioredoxin_domain"/>
</dbReference>
<feature type="chain" id="PRO_5047067409" evidence="5">
    <location>
        <begin position="19"/>
        <end position="185"/>
    </location>
</feature>
<dbReference type="PANTHER" id="PTHR42852">
    <property type="entry name" value="THIOL:DISULFIDE INTERCHANGE PROTEIN DSBE"/>
    <property type="match status" value="1"/>
</dbReference>
<comment type="caution">
    <text evidence="7">The sequence shown here is derived from an EMBL/GenBank/DDBJ whole genome shotgun (WGS) entry which is preliminary data.</text>
</comment>
<accession>A0ABV8NSU5</accession>
<comment type="subcellular location">
    <subcellularLocation>
        <location evidence="1">Cell envelope</location>
    </subcellularLocation>
</comment>
<sequence length="185" mass="21299">MKVFLFLFILFYSSFSKAQNAPVKWASQETFFEELTGKQLPDFKGISTNNKPFSSSILKGRIVVINFWFEACPPCVKEIPELNKLVKKYGKNDIRFIAITYDLPEQAKKFQKKSGYKYEIVSLTDDQIRKLNINHGFPSNILVGKDGRIIKAISAVSFDDEIPSVQRQTLIFEEKLKAEINKTFK</sequence>
<evidence type="ECO:0000313" key="7">
    <source>
        <dbReference type="EMBL" id="MFC4199307.1"/>
    </source>
</evidence>
<evidence type="ECO:0000256" key="4">
    <source>
        <dbReference type="ARBA" id="ARBA00023284"/>
    </source>
</evidence>
<keyword evidence="2" id="KW-0201">Cytochrome c-type biogenesis</keyword>
<gene>
    <name evidence="7" type="ORF">ACFOUY_21555</name>
</gene>
<dbReference type="SUPFAM" id="SSF52833">
    <property type="entry name" value="Thioredoxin-like"/>
    <property type="match status" value="1"/>
</dbReference>
<dbReference type="EMBL" id="JBHSBY010000146">
    <property type="protein sequence ID" value="MFC4199307.1"/>
    <property type="molecule type" value="Genomic_DNA"/>
</dbReference>
<keyword evidence="5" id="KW-0732">Signal</keyword>
<evidence type="ECO:0000313" key="8">
    <source>
        <dbReference type="Proteomes" id="UP001595792"/>
    </source>
</evidence>
<dbReference type="PROSITE" id="PS51352">
    <property type="entry name" value="THIOREDOXIN_2"/>
    <property type="match status" value="1"/>
</dbReference>
<evidence type="ECO:0000259" key="6">
    <source>
        <dbReference type="PROSITE" id="PS51352"/>
    </source>
</evidence>
<dbReference type="InterPro" id="IPR050553">
    <property type="entry name" value="Thioredoxin_ResA/DsbE_sf"/>
</dbReference>
<dbReference type="RefSeq" id="WP_378963365.1">
    <property type="nucleotide sequence ID" value="NZ_JBHRXC010000016.1"/>
</dbReference>
<dbReference type="Gene3D" id="3.40.30.10">
    <property type="entry name" value="Glutaredoxin"/>
    <property type="match status" value="1"/>
</dbReference>